<dbReference type="EMBL" id="ML213513">
    <property type="protein sequence ID" value="TFK50526.1"/>
    <property type="molecule type" value="Genomic_DNA"/>
</dbReference>
<name>A0A5C3N289_9AGAM</name>
<protein>
    <submittedName>
        <fullName evidence="1">Uncharacterized protein</fullName>
    </submittedName>
</protein>
<evidence type="ECO:0000313" key="2">
    <source>
        <dbReference type="Proteomes" id="UP000305948"/>
    </source>
</evidence>
<proteinExistence type="predicted"/>
<dbReference type="AlphaFoldDB" id="A0A5C3N289"/>
<organism evidence="1 2">
    <name type="scientific">Heliocybe sulcata</name>
    <dbReference type="NCBI Taxonomy" id="5364"/>
    <lineage>
        <taxon>Eukaryota</taxon>
        <taxon>Fungi</taxon>
        <taxon>Dikarya</taxon>
        <taxon>Basidiomycota</taxon>
        <taxon>Agaricomycotina</taxon>
        <taxon>Agaricomycetes</taxon>
        <taxon>Gloeophyllales</taxon>
        <taxon>Gloeophyllaceae</taxon>
        <taxon>Heliocybe</taxon>
    </lineage>
</organism>
<sequence>MQRSLYSTTPCNSTTNSPAKFVKIKLLRCSMMPKARCALRMIAAPGPARDTWLGCECSELLHEQVATKWIIIRRFPFLRSKRYSAMALPPRPNTNLTYSSLYPAVAINASVALYHSTPGWLAGRVFLAWCILGLGVLGVPNVAPGADASYLYRLSQRNWKMLIASGQRNMIATVNKDRNQIRSHWIPRCSINNVANIHTSIRSTQRGYGWQISGAYLCNDDVKPK</sequence>
<gene>
    <name evidence="1" type="ORF">OE88DRAFT_264841</name>
</gene>
<dbReference type="Proteomes" id="UP000305948">
    <property type="component" value="Unassembled WGS sequence"/>
</dbReference>
<reference evidence="1 2" key="1">
    <citation type="journal article" date="2019" name="Nat. Ecol. Evol.">
        <title>Megaphylogeny resolves global patterns of mushroom evolution.</title>
        <authorList>
            <person name="Varga T."/>
            <person name="Krizsan K."/>
            <person name="Foldi C."/>
            <person name="Dima B."/>
            <person name="Sanchez-Garcia M."/>
            <person name="Sanchez-Ramirez S."/>
            <person name="Szollosi G.J."/>
            <person name="Szarkandi J.G."/>
            <person name="Papp V."/>
            <person name="Albert L."/>
            <person name="Andreopoulos W."/>
            <person name="Angelini C."/>
            <person name="Antonin V."/>
            <person name="Barry K.W."/>
            <person name="Bougher N.L."/>
            <person name="Buchanan P."/>
            <person name="Buyck B."/>
            <person name="Bense V."/>
            <person name="Catcheside P."/>
            <person name="Chovatia M."/>
            <person name="Cooper J."/>
            <person name="Damon W."/>
            <person name="Desjardin D."/>
            <person name="Finy P."/>
            <person name="Geml J."/>
            <person name="Haridas S."/>
            <person name="Hughes K."/>
            <person name="Justo A."/>
            <person name="Karasinski D."/>
            <person name="Kautmanova I."/>
            <person name="Kiss B."/>
            <person name="Kocsube S."/>
            <person name="Kotiranta H."/>
            <person name="LaButti K.M."/>
            <person name="Lechner B.E."/>
            <person name="Liimatainen K."/>
            <person name="Lipzen A."/>
            <person name="Lukacs Z."/>
            <person name="Mihaltcheva S."/>
            <person name="Morgado L.N."/>
            <person name="Niskanen T."/>
            <person name="Noordeloos M.E."/>
            <person name="Ohm R.A."/>
            <person name="Ortiz-Santana B."/>
            <person name="Ovrebo C."/>
            <person name="Racz N."/>
            <person name="Riley R."/>
            <person name="Savchenko A."/>
            <person name="Shiryaev A."/>
            <person name="Soop K."/>
            <person name="Spirin V."/>
            <person name="Szebenyi C."/>
            <person name="Tomsovsky M."/>
            <person name="Tulloss R.E."/>
            <person name="Uehling J."/>
            <person name="Grigoriev I.V."/>
            <person name="Vagvolgyi C."/>
            <person name="Papp T."/>
            <person name="Martin F.M."/>
            <person name="Miettinen O."/>
            <person name="Hibbett D.S."/>
            <person name="Nagy L.G."/>
        </authorList>
    </citation>
    <scope>NUCLEOTIDE SEQUENCE [LARGE SCALE GENOMIC DNA]</scope>
    <source>
        <strain evidence="1 2">OMC1185</strain>
    </source>
</reference>
<keyword evidence="2" id="KW-1185">Reference proteome</keyword>
<accession>A0A5C3N289</accession>
<evidence type="ECO:0000313" key="1">
    <source>
        <dbReference type="EMBL" id="TFK50526.1"/>
    </source>
</evidence>